<organism evidence="1">
    <name type="scientific">Rhodopseudomonas palustris (strain BisA53)</name>
    <dbReference type="NCBI Taxonomy" id="316055"/>
    <lineage>
        <taxon>Bacteria</taxon>
        <taxon>Pseudomonadati</taxon>
        <taxon>Pseudomonadota</taxon>
        <taxon>Alphaproteobacteria</taxon>
        <taxon>Hyphomicrobiales</taxon>
        <taxon>Nitrobacteraceae</taxon>
        <taxon>Rhodopseudomonas</taxon>
    </lineage>
</organism>
<dbReference type="HOGENOM" id="CLU_1739122_0_0_5"/>
<dbReference type="AlphaFoldDB" id="Q07NV4"/>
<sequence>MQSIILETDLTESIHCQPGVPQRILPLTNPPNAAPDFPLRWWRTREPLSFSPVDLAPLRRCLIRDTSISEPQWIDAVTGDPASAIGVGVALLRQHGMCAIEIDLGLSAALACAIEGDVTTPILIASALRRRGKIDPACRILSDLWLNTRF</sequence>
<proteinExistence type="predicted"/>
<dbReference type="STRING" id="316055.RPE_2441"/>
<evidence type="ECO:0000313" key="1">
    <source>
        <dbReference type="EMBL" id="ABJ06380.1"/>
    </source>
</evidence>
<dbReference type="KEGG" id="rpe:RPE_2441"/>
<gene>
    <name evidence="1" type="ordered locus">RPE_2441</name>
</gene>
<accession>Q07NV4</accession>
<protein>
    <submittedName>
        <fullName evidence="1">Uncharacterized protein</fullName>
    </submittedName>
</protein>
<dbReference type="EMBL" id="CP000463">
    <property type="protein sequence ID" value="ABJ06380.1"/>
    <property type="molecule type" value="Genomic_DNA"/>
</dbReference>
<name>Q07NV4_RHOP5</name>
<reference evidence="1" key="1">
    <citation type="submission" date="2006-09" db="EMBL/GenBank/DDBJ databases">
        <title>Complete sequence of Rhodopseudomonas palustris BisA53.</title>
        <authorList>
            <consortium name="US DOE Joint Genome Institute"/>
            <person name="Copeland A."/>
            <person name="Lucas S."/>
            <person name="Lapidus A."/>
            <person name="Barry K."/>
            <person name="Detter J.C."/>
            <person name="Glavina del Rio T."/>
            <person name="Hammon N."/>
            <person name="Israni S."/>
            <person name="Dalin E."/>
            <person name="Tice H."/>
            <person name="Pitluck S."/>
            <person name="Chain P."/>
            <person name="Malfatti S."/>
            <person name="Shin M."/>
            <person name="Vergez L."/>
            <person name="Schmutz J."/>
            <person name="Larimer F."/>
            <person name="Land M."/>
            <person name="Hauser L."/>
            <person name="Pelletier D.A."/>
            <person name="Kyrpides N."/>
            <person name="Kim E."/>
            <person name="Harwood C.S."/>
            <person name="Oda Y."/>
            <person name="Richardson P."/>
        </authorList>
    </citation>
    <scope>NUCLEOTIDE SEQUENCE [LARGE SCALE GENOMIC DNA]</scope>
    <source>
        <strain evidence="1">BisA53</strain>
    </source>
</reference>